<keyword evidence="1" id="KW-0811">Translocation</keyword>
<evidence type="ECO:0000313" key="3">
    <source>
        <dbReference type="Proteomes" id="UP000198372"/>
    </source>
</evidence>
<protein>
    <recommendedName>
        <fullName evidence="1">Transcription and mRNA export factor SUS1</fullName>
    </recommendedName>
</protein>
<dbReference type="HAMAP" id="MF_03046">
    <property type="entry name" value="ENY2_Sus1"/>
    <property type="match status" value="1"/>
</dbReference>
<dbReference type="STRING" id="269621.A0A238F6T9"/>
<name>A0A238F6T9_9BASI</name>
<comment type="subunit">
    <text evidence="1">Component of the nuclear pore complex (NPC)-associated TREX-2 complex (transcription and export complex 2), composed of at least SUS1, SAC3, THP1, SEM1, and CDC31. TREX-2 contains 2 SUS1 chains. The TREX-2 complex interacts with the nucleoporin NUP1. Component of the 1.8 MDa SAGA transcription coactivator-HAT complex. SAGA is built of 5 distinct domains with specialized functions. Within the SAGA complex, SUS1, SGF11, SGF73 and UBP8 form an additional subcomplex of SAGA called the DUB module (deubiquitination module). Interacts directly with THP1, SAC3, SGF11, and with the RNA polymerase II.</text>
</comment>
<sequence>MSTIPTPSNATSAEAQQLESALRDRLVKSGEYDRLLILLKQRLNRSGWQDQVRGIAREQARRENVKLLSLVDQVEPIALDLIPSNVKQEMEKSMAEFVKKNVE</sequence>
<keyword evidence="1" id="KW-0539">Nucleus</keyword>
<comment type="function">
    <text evidence="1">Involved in mRNA export coupled transcription activation by association with both the TREX-2 and the SAGA complexes. At the promoters, SAGA is required for recruitment of the basal transcription machinery. It influences RNA polymerase II transcriptional activity through different activities such as TBP interaction and promoter selectivity, interaction with transcription activators, and chromatin modification through histone acetylation and deubiquitination. Within the SAGA complex, participates to a subcomplex required for deubiquitination of H2B and for the maintenance of steady-state H3 methylation levels. The TREX-2 complex functions in docking export-competent ribonucleoprotein particles (mRNPs) to the nuclear entrance of the nuclear pore complex (nuclear basket). TREX-2 participates in mRNA export and accurate chromatin positioning in the nucleus by tethering genes to the nuclear periphery. May also be involved in cytoplasmic mRNA decay by interaction with components of P-bodies.</text>
</comment>
<organism evidence="2 3">
    <name type="scientific">Microbotryum intermedium</name>
    <dbReference type="NCBI Taxonomy" id="269621"/>
    <lineage>
        <taxon>Eukaryota</taxon>
        <taxon>Fungi</taxon>
        <taxon>Dikarya</taxon>
        <taxon>Basidiomycota</taxon>
        <taxon>Pucciniomycotina</taxon>
        <taxon>Microbotryomycetes</taxon>
        <taxon>Microbotryales</taxon>
        <taxon>Microbotryaceae</taxon>
        <taxon>Microbotryum</taxon>
    </lineage>
</organism>
<dbReference type="EMBL" id="FMSP01000003">
    <property type="protein sequence ID" value="SCV68867.1"/>
    <property type="molecule type" value="Genomic_DNA"/>
</dbReference>
<dbReference type="Gene3D" id="1.10.246.140">
    <property type="match status" value="1"/>
</dbReference>
<evidence type="ECO:0000256" key="1">
    <source>
        <dbReference type="HAMAP-Rule" id="MF_03046"/>
    </source>
</evidence>
<dbReference type="Pfam" id="PF10163">
    <property type="entry name" value="EnY2"/>
    <property type="match status" value="1"/>
</dbReference>
<keyword evidence="1" id="KW-0509">mRNA transport</keyword>
<dbReference type="PANTHER" id="PTHR12514">
    <property type="entry name" value="ENHANCER OF YELLOW 2 TRANSCRIPTION FACTOR"/>
    <property type="match status" value="1"/>
</dbReference>
<dbReference type="GO" id="GO:0070390">
    <property type="term" value="C:transcription export complex 2"/>
    <property type="evidence" value="ECO:0007669"/>
    <property type="project" value="UniProtKB-UniRule"/>
</dbReference>
<keyword evidence="3" id="KW-1185">Reference proteome</keyword>
<dbReference type="GO" id="GO:0006406">
    <property type="term" value="P:mRNA export from nucleus"/>
    <property type="evidence" value="ECO:0007669"/>
    <property type="project" value="UniProtKB-UniRule"/>
</dbReference>
<dbReference type="OrthoDB" id="6221744at2759"/>
<evidence type="ECO:0000313" key="2">
    <source>
        <dbReference type="EMBL" id="SCV68867.1"/>
    </source>
</evidence>
<dbReference type="GO" id="GO:0015031">
    <property type="term" value="P:protein transport"/>
    <property type="evidence" value="ECO:0007669"/>
    <property type="project" value="UniProtKB-KW"/>
</dbReference>
<dbReference type="GO" id="GO:0003713">
    <property type="term" value="F:transcription coactivator activity"/>
    <property type="evidence" value="ECO:0007669"/>
    <property type="project" value="UniProtKB-UniRule"/>
</dbReference>
<keyword evidence="1" id="KW-0805">Transcription regulation</keyword>
<dbReference type="GO" id="GO:0006325">
    <property type="term" value="P:chromatin organization"/>
    <property type="evidence" value="ECO:0007669"/>
    <property type="project" value="UniProtKB-KW"/>
</dbReference>
<reference evidence="3" key="1">
    <citation type="submission" date="2016-09" db="EMBL/GenBank/DDBJ databases">
        <authorList>
            <person name="Jeantristanb JTB J.-T."/>
            <person name="Ricardo R."/>
        </authorList>
    </citation>
    <scope>NUCLEOTIDE SEQUENCE [LARGE SCALE GENOMIC DNA]</scope>
</reference>
<keyword evidence="1" id="KW-0010">Activator</keyword>
<dbReference type="InterPro" id="IPR018783">
    <property type="entry name" value="TF_ENY2"/>
</dbReference>
<comment type="similarity">
    <text evidence="1">Belongs to the ENY2 family.</text>
</comment>
<dbReference type="Proteomes" id="UP000198372">
    <property type="component" value="Unassembled WGS sequence"/>
</dbReference>
<keyword evidence="1" id="KW-0653">Protein transport</keyword>
<keyword evidence="1" id="KW-0156">Chromatin regulator</keyword>
<dbReference type="GO" id="GO:0071819">
    <property type="term" value="C:DUBm complex"/>
    <property type="evidence" value="ECO:0007669"/>
    <property type="project" value="UniProtKB-UniRule"/>
</dbReference>
<keyword evidence="1" id="KW-0804">Transcription</keyword>
<dbReference type="GO" id="GO:0006368">
    <property type="term" value="P:transcription elongation by RNA polymerase II"/>
    <property type="evidence" value="ECO:0007669"/>
    <property type="project" value="UniProtKB-UniRule"/>
</dbReference>
<proteinExistence type="inferred from homology"/>
<dbReference type="GO" id="GO:0005643">
    <property type="term" value="C:nuclear pore"/>
    <property type="evidence" value="ECO:0007669"/>
    <property type="project" value="UniProtKB-UniRule"/>
</dbReference>
<keyword evidence="1" id="KW-0963">Cytoplasm</keyword>
<dbReference type="AlphaFoldDB" id="A0A238F6T9"/>
<keyword evidence="1" id="KW-0813">Transport</keyword>
<accession>A0A238F6T9</accession>
<gene>
    <name evidence="1" type="primary">SUS1</name>
    <name evidence="2" type="ORF">BQ2448_988</name>
</gene>
<dbReference type="InterPro" id="IPR038212">
    <property type="entry name" value="TF_EnY2_sf"/>
</dbReference>
<dbReference type="GO" id="GO:0000124">
    <property type="term" value="C:SAGA complex"/>
    <property type="evidence" value="ECO:0007669"/>
    <property type="project" value="UniProtKB-UniRule"/>
</dbReference>
<dbReference type="GO" id="GO:0000932">
    <property type="term" value="C:P-body"/>
    <property type="evidence" value="ECO:0007669"/>
    <property type="project" value="UniProtKB-SubCell"/>
</dbReference>
<dbReference type="GO" id="GO:0005654">
    <property type="term" value="C:nucleoplasm"/>
    <property type="evidence" value="ECO:0007669"/>
    <property type="project" value="UniProtKB-SubCell"/>
</dbReference>
<comment type="subcellular location">
    <subcellularLocation>
        <location evidence="1">Nucleus</location>
        <location evidence="1">Nucleoplasm</location>
    </subcellularLocation>
    <subcellularLocation>
        <location evidence="1">Cytoplasm</location>
        <location evidence="1">P-body</location>
    </subcellularLocation>
</comment>